<reference evidence="1 2" key="1">
    <citation type="submission" date="2024-01" db="EMBL/GenBank/DDBJ databases">
        <title>A telomere-to-telomere, gap-free genome of sweet tea (Lithocarpus litseifolius).</title>
        <authorList>
            <person name="Zhou J."/>
        </authorList>
    </citation>
    <scope>NUCLEOTIDE SEQUENCE [LARGE SCALE GENOMIC DNA]</scope>
    <source>
        <strain evidence="1">Zhou-2022a</strain>
        <tissue evidence="1">Leaf</tissue>
    </source>
</reference>
<dbReference type="AlphaFoldDB" id="A0AAW2BEX4"/>
<comment type="caution">
    <text evidence="1">The sequence shown here is derived from an EMBL/GenBank/DDBJ whole genome shotgun (WGS) entry which is preliminary data.</text>
</comment>
<proteinExistence type="predicted"/>
<evidence type="ECO:0000313" key="1">
    <source>
        <dbReference type="EMBL" id="KAK9984501.1"/>
    </source>
</evidence>
<keyword evidence="2" id="KW-1185">Reference proteome</keyword>
<dbReference type="Proteomes" id="UP001459277">
    <property type="component" value="Unassembled WGS sequence"/>
</dbReference>
<sequence>MTSRKEPVSSPLILCHFTNTMVFRQVFSQICSPKGYLQDRHPASNMDLYVVTALLAKLQFYGLAKALVAQKLSLFKVYLFNIA</sequence>
<gene>
    <name evidence="1" type="ORF">SO802_034026</name>
</gene>
<accession>A0AAW2BEX4</accession>
<organism evidence="1 2">
    <name type="scientific">Lithocarpus litseifolius</name>
    <dbReference type="NCBI Taxonomy" id="425828"/>
    <lineage>
        <taxon>Eukaryota</taxon>
        <taxon>Viridiplantae</taxon>
        <taxon>Streptophyta</taxon>
        <taxon>Embryophyta</taxon>
        <taxon>Tracheophyta</taxon>
        <taxon>Spermatophyta</taxon>
        <taxon>Magnoliopsida</taxon>
        <taxon>eudicotyledons</taxon>
        <taxon>Gunneridae</taxon>
        <taxon>Pentapetalae</taxon>
        <taxon>rosids</taxon>
        <taxon>fabids</taxon>
        <taxon>Fagales</taxon>
        <taxon>Fagaceae</taxon>
        <taxon>Lithocarpus</taxon>
    </lineage>
</organism>
<evidence type="ECO:0000313" key="2">
    <source>
        <dbReference type="Proteomes" id="UP001459277"/>
    </source>
</evidence>
<dbReference type="EMBL" id="JAZDWU010000012">
    <property type="protein sequence ID" value="KAK9984501.1"/>
    <property type="molecule type" value="Genomic_DNA"/>
</dbReference>
<protein>
    <submittedName>
        <fullName evidence="1">Uncharacterized protein</fullName>
    </submittedName>
</protein>
<name>A0AAW2BEX4_9ROSI</name>